<dbReference type="InterPro" id="IPR042171">
    <property type="entry name" value="Acyl-CoA_hotdog"/>
</dbReference>
<dbReference type="eggNOG" id="KOG3016">
    <property type="taxonomic scope" value="Eukaryota"/>
</dbReference>
<organism evidence="6 7">
    <name type="scientific">Pyronema omphalodes (strain CBS 100304)</name>
    <name type="common">Pyronema confluens</name>
    <dbReference type="NCBI Taxonomy" id="1076935"/>
    <lineage>
        <taxon>Eukaryota</taxon>
        <taxon>Fungi</taxon>
        <taxon>Dikarya</taxon>
        <taxon>Ascomycota</taxon>
        <taxon>Pezizomycotina</taxon>
        <taxon>Pezizomycetes</taxon>
        <taxon>Pezizales</taxon>
        <taxon>Pyronemataceae</taxon>
        <taxon>Pyronema</taxon>
    </lineage>
</organism>
<gene>
    <name evidence="6" type="ORF">PCON_01063</name>
</gene>
<dbReference type="SUPFAM" id="SSF54637">
    <property type="entry name" value="Thioesterase/thiol ester dehydrase-isomerase"/>
    <property type="match status" value="2"/>
</dbReference>
<evidence type="ECO:0000256" key="1">
    <source>
        <dbReference type="ARBA" id="ARBA00006538"/>
    </source>
</evidence>
<dbReference type="GO" id="GO:0009062">
    <property type="term" value="P:fatty acid catabolic process"/>
    <property type="evidence" value="ECO:0007669"/>
    <property type="project" value="TreeGrafter"/>
</dbReference>
<evidence type="ECO:0000259" key="4">
    <source>
        <dbReference type="Pfam" id="PF13622"/>
    </source>
</evidence>
<dbReference type="CDD" id="cd03444">
    <property type="entry name" value="Thioesterase_II_repeat1"/>
    <property type="match status" value="1"/>
</dbReference>
<feature type="domain" description="Acyl-CoA thioesterase-like C-terminal" evidence="5">
    <location>
        <begin position="215"/>
        <end position="331"/>
    </location>
</feature>
<dbReference type="EMBL" id="HF936048">
    <property type="protein sequence ID" value="CCX33382.1"/>
    <property type="molecule type" value="Genomic_DNA"/>
</dbReference>
<feature type="domain" description="Acyl-CoA thioesterase-like N-terminal HotDog" evidence="4">
    <location>
        <begin position="45"/>
        <end position="131"/>
    </location>
</feature>
<sequence length="361" mass="39893">MTRPRSASATVKPPPPPDPTISPIENAISLSPLSELGPNVFTNTRPQWQPIGARGIYGGSVIAQCLLAAQLTVPPNFVVHSMHCYFVLAGNSNIPIIYHVDLVRSGRSFHTRTVQAKQRGNVIFTTTLSFTIPLSTKFEEGQGVGRVVKHQPTFPSGVKGPEECENELQVIDRLVKSGRIDEEQAELARARYGQDPFEFRSVGVSPDLPQSPDTPINSVPPAEKVMRQWVRSKSPIKDPLFYNPALAYISDSWFIGTVGRVNPEARRDKVGMMVSLDHTIHFHAGEKTRLDEWLLLETRSSWAGEERGLVRMNVWTQSGELLAQCLQEGMVRLKDGREGTDVQHAAAGTSTPKELKESAKL</sequence>
<feature type="region of interest" description="Disordered" evidence="3">
    <location>
        <begin position="1"/>
        <end position="22"/>
    </location>
</feature>
<dbReference type="STRING" id="1076935.U4LP88"/>
<proteinExistence type="inferred from homology"/>
<dbReference type="Pfam" id="PF20789">
    <property type="entry name" value="4HBT_3C"/>
    <property type="match status" value="1"/>
</dbReference>
<keyword evidence="2" id="KW-0378">Hydrolase</keyword>
<dbReference type="OMA" id="QVWFRTN"/>
<evidence type="ECO:0000259" key="5">
    <source>
        <dbReference type="Pfam" id="PF20789"/>
    </source>
</evidence>
<feature type="region of interest" description="Disordered" evidence="3">
    <location>
        <begin position="337"/>
        <end position="361"/>
    </location>
</feature>
<dbReference type="GO" id="GO:0006637">
    <property type="term" value="P:acyl-CoA metabolic process"/>
    <property type="evidence" value="ECO:0007669"/>
    <property type="project" value="InterPro"/>
</dbReference>
<evidence type="ECO:0000313" key="7">
    <source>
        <dbReference type="Proteomes" id="UP000018144"/>
    </source>
</evidence>
<dbReference type="Gene3D" id="2.40.160.210">
    <property type="entry name" value="Acyl-CoA thioesterase, double hotdog domain"/>
    <property type="match status" value="1"/>
</dbReference>
<reference evidence="6 7" key="1">
    <citation type="journal article" date="2013" name="PLoS Genet.">
        <title>The genome and development-dependent transcriptomes of Pyronema confluens: a window into fungal evolution.</title>
        <authorList>
            <person name="Traeger S."/>
            <person name="Altegoer F."/>
            <person name="Freitag M."/>
            <person name="Gabaldon T."/>
            <person name="Kempken F."/>
            <person name="Kumar A."/>
            <person name="Marcet-Houben M."/>
            <person name="Poggeler S."/>
            <person name="Stajich J.E."/>
            <person name="Nowrousian M."/>
        </authorList>
    </citation>
    <scope>NUCLEOTIDE SEQUENCE [LARGE SCALE GENOMIC DNA]</scope>
    <source>
        <strain evidence="7">CBS 100304</strain>
        <tissue evidence="6">Vegetative mycelium</tissue>
    </source>
</reference>
<dbReference type="InterPro" id="IPR049449">
    <property type="entry name" value="TesB_ACOT8-like_N"/>
</dbReference>
<protein>
    <submittedName>
        <fullName evidence="6">Similar to Acyl-coenzyme A thioesterase 8 acc. no. Q8VHK0</fullName>
    </submittedName>
</protein>
<dbReference type="AlphaFoldDB" id="U4LP88"/>
<dbReference type="PANTHER" id="PTHR11066:SF34">
    <property type="entry name" value="ACYL-COENZYME A THIOESTERASE 8"/>
    <property type="match status" value="1"/>
</dbReference>
<dbReference type="GO" id="GO:0005782">
    <property type="term" value="C:peroxisomal matrix"/>
    <property type="evidence" value="ECO:0007669"/>
    <property type="project" value="UniProtKB-SubCell"/>
</dbReference>
<dbReference type="PANTHER" id="PTHR11066">
    <property type="entry name" value="ACYL-COA THIOESTERASE"/>
    <property type="match status" value="1"/>
</dbReference>
<keyword evidence="7" id="KW-1185">Reference proteome</keyword>
<dbReference type="Proteomes" id="UP000018144">
    <property type="component" value="Unassembled WGS sequence"/>
</dbReference>
<evidence type="ECO:0000313" key="6">
    <source>
        <dbReference type="EMBL" id="CCX33382.1"/>
    </source>
</evidence>
<dbReference type="InterPro" id="IPR049450">
    <property type="entry name" value="ACOT8-like_C"/>
</dbReference>
<dbReference type="InterPro" id="IPR003703">
    <property type="entry name" value="Acyl_CoA_thio"/>
</dbReference>
<comment type="similarity">
    <text evidence="1">Belongs to the C/M/P thioester hydrolase family.</text>
</comment>
<evidence type="ECO:0000256" key="2">
    <source>
        <dbReference type="ARBA" id="ARBA00022801"/>
    </source>
</evidence>
<evidence type="ECO:0000256" key="3">
    <source>
        <dbReference type="SAM" id="MobiDB-lite"/>
    </source>
</evidence>
<dbReference type="Pfam" id="PF13622">
    <property type="entry name" value="4HBT_3"/>
    <property type="match status" value="1"/>
</dbReference>
<accession>U4LP88</accession>
<dbReference type="OrthoDB" id="68328at2759"/>
<dbReference type="CDD" id="cd03445">
    <property type="entry name" value="Thioesterase_II_repeat2"/>
    <property type="match status" value="1"/>
</dbReference>
<name>U4LP88_PYROM</name>
<dbReference type="InterPro" id="IPR029069">
    <property type="entry name" value="HotDog_dom_sf"/>
</dbReference>
<dbReference type="GO" id="GO:0047617">
    <property type="term" value="F:fatty acyl-CoA hydrolase activity"/>
    <property type="evidence" value="ECO:0007669"/>
    <property type="project" value="InterPro"/>
</dbReference>